<dbReference type="Pfam" id="PF13361">
    <property type="entry name" value="UvrD_C"/>
    <property type="match status" value="1"/>
</dbReference>
<evidence type="ECO:0000313" key="16">
    <source>
        <dbReference type="EMBL" id="QDU62501.1"/>
    </source>
</evidence>
<dbReference type="PROSITE" id="PS51198">
    <property type="entry name" value="UVRD_HELICASE_ATP_BIND"/>
    <property type="match status" value="1"/>
</dbReference>
<dbReference type="Gene3D" id="1.10.486.10">
    <property type="entry name" value="PCRA, domain 4"/>
    <property type="match status" value="1"/>
</dbReference>
<dbReference type="Pfam" id="PF21196">
    <property type="entry name" value="PcrA_UvrD_tudor"/>
    <property type="match status" value="1"/>
</dbReference>
<evidence type="ECO:0000259" key="14">
    <source>
        <dbReference type="PROSITE" id="PS51198"/>
    </source>
</evidence>
<dbReference type="InterPro" id="IPR014017">
    <property type="entry name" value="DNA_helicase_UvrD-like_C"/>
</dbReference>
<evidence type="ECO:0000256" key="5">
    <source>
        <dbReference type="ARBA" id="ARBA00022840"/>
    </source>
</evidence>
<dbReference type="Gene3D" id="3.40.50.300">
    <property type="entry name" value="P-loop containing nucleotide triphosphate hydrolases"/>
    <property type="match status" value="2"/>
</dbReference>
<dbReference type="GO" id="GO:0005524">
    <property type="term" value="F:ATP binding"/>
    <property type="evidence" value="ECO:0007669"/>
    <property type="project" value="UniProtKB-UniRule"/>
</dbReference>
<keyword evidence="17" id="KW-1185">Reference proteome</keyword>
<keyword evidence="3 12" id="KW-0378">Hydrolase</keyword>
<dbReference type="GO" id="GO:0000725">
    <property type="term" value="P:recombinational repair"/>
    <property type="evidence" value="ECO:0007669"/>
    <property type="project" value="TreeGrafter"/>
</dbReference>
<keyword evidence="5 12" id="KW-0067">ATP-binding</keyword>
<dbReference type="GO" id="GO:0016887">
    <property type="term" value="F:ATP hydrolysis activity"/>
    <property type="evidence" value="ECO:0007669"/>
    <property type="project" value="RHEA"/>
</dbReference>
<sequence length="730" mass="82026">MSRLFDGLNDAQRAAVAHTEGPMLVLAGPGSGKTRVITHRIAHMVNEVGIPSSSVLAVTFTNKAADEMRHRLASLIVGRPPLTCTFHGFCARMLRRYGERAGFEPNFSILDESDRSRALTSIIKEMGLDTGHFPPGKFQHRISNLKNELTSPAEFQSQAADYFDRLVADVYPRYQERLKEQNAFDFDDLLFVFADLLRRDEEVRTQLDERFRYILVDEYQDTNLAQYAIARGMSLKVQNLCVTGDPDQSIYGWRGANLNNILHFEDDFPGASVFRLEQNYRSTANILSIADQLIRQNSRRKHKELITDNPPGSRVRVICYQSDDVEANAIANDICEGVEVGGRRFGDVAIFVRVSSLTRPFEAAFRARHIPYQVIGGYSFFERKEIRDVVAYLRLTLNPKDDAAYLRAVGSPPRGIGQRTLERLATHARAHGISLAEATANVSDVKSIKGKPAASLRSFGKLLRELEEIKTLAPAVAIDTILSLTAYRDQLDDLPEEERQTRLGLLEEMIGAARSWSVENPEEDLLAYMEQAALTSDADRRDASADVVTLMTLHAAKGLEFPIVYLVAFEHDILPHQRGVEEGNEEEERRLAFVGITRAREELTISYTQRRLYQGRTNYMSPSPFLAELPDDFLDREDRADDWREGADSFADDYSQEPSWEEPSIPLVHGASGPSPADRFYRGMAVRHPVYGQGLILQLEGAGEDRKATIEFPSVGPKRFVLCRAPVEPA</sequence>
<dbReference type="Proteomes" id="UP000317093">
    <property type="component" value="Chromosome"/>
</dbReference>
<organism evidence="16 17">
    <name type="scientific">Kolteria novifilia</name>
    <dbReference type="NCBI Taxonomy" id="2527975"/>
    <lineage>
        <taxon>Bacteria</taxon>
        <taxon>Pseudomonadati</taxon>
        <taxon>Planctomycetota</taxon>
        <taxon>Planctomycetia</taxon>
        <taxon>Kolteriales</taxon>
        <taxon>Kolteriaceae</taxon>
        <taxon>Kolteria</taxon>
    </lineage>
</organism>
<keyword evidence="7" id="KW-0413">Isomerase</keyword>
<dbReference type="CDD" id="cd17932">
    <property type="entry name" value="DEXQc_UvrD"/>
    <property type="match status" value="1"/>
</dbReference>
<dbReference type="SUPFAM" id="SSF52540">
    <property type="entry name" value="P-loop containing nucleoside triphosphate hydrolases"/>
    <property type="match status" value="1"/>
</dbReference>
<dbReference type="AlphaFoldDB" id="A0A518B698"/>
<dbReference type="KEGG" id="knv:Pan216_33680"/>
<evidence type="ECO:0000259" key="15">
    <source>
        <dbReference type="PROSITE" id="PS51217"/>
    </source>
</evidence>
<dbReference type="OrthoDB" id="9810135at2"/>
<evidence type="ECO:0000256" key="10">
    <source>
        <dbReference type="ARBA" id="ARBA00034923"/>
    </source>
</evidence>
<dbReference type="InterPro" id="IPR014016">
    <property type="entry name" value="UvrD-like_ATP-bd"/>
</dbReference>
<evidence type="ECO:0000256" key="1">
    <source>
        <dbReference type="ARBA" id="ARBA00009922"/>
    </source>
</evidence>
<dbReference type="InterPro" id="IPR013986">
    <property type="entry name" value="DExx_box_DNA_helicase_dom_sf"/>
</dbReference>
<dbReference type="GO" id="GO:0043138">
    <property type="term" value="F:3'-5' DNA helicase activity"/>
    <property type="evidence" value="ECO:0007669"/>
    <property type="project" value="UniProtKB-EC"/>
</dbReference>
<feature type="domain" description="UvrD-like helicase C-terminal" evidence="15">
    <location>
        <begin position="284"/>
        <end position="558"/>
    </location>
</feature>
<dbReference type="GO" id="GO:0033202">
    <property type="term" value="C:DNA helicase complex"/>
    <property type="evidence" value="ECO:0007669"/>
    <property type="project" value="TreeGrafter"/>
</dbReference>
<evidence type="ECO:0000313" key="17">
    <source>
        <dbReference type="Proteomes" id="UP000317093"/>
    </source>
</evidence>
<feature type="domain" description="UvrD-like helicase ATP-binding" evidence="14">
    <location>
        <begin position="6"/>
        <end position="283"/>
    </location>
</feature>
<dbReference type="PANTHER" id="PTHR11070:SF2">
    <property type="entry name" value="ATP-DEPENDENT DNA HELICASE SRS2"/>
    <property type="match status" value="1"/>
</dbReference>
<dbReference type="PANTHER" id="PTHR11070">
    <property type="entry name" value="UVRD / RECB / PCRA DNA HELICASE FAMILY MEMBER"/>
    <property type="match status" value="1"/>
</dbReference>
<dbReference type="EC" id="5.6.2.4" evidence="9"/>
<feature type="binding site" evidence="12">
    <location>
        <begin position="27"/>
        <end position="34"/>
    </location>
    <ligand>
        <name>ATP</name>
        <dbReference type="ChEBI" id="CHEBI:30616"/>
    </ligand>
</feature>
<dbReference type="GO" id="GO:0009314">
    <property type="term" value="P:response to radiation"/>
    <property type="evidence" value="ECO:0007669"/>
    <property type="project" value="UniProtKB-ARBA"/>
</dbReference>
<comment type="catalytic activity">
    <reaction evidence="11">
        <text>ATP + H2O = ADP + phosphate + H(+)</text>
        <dbReference type="Rhea" id="RHEA:13065"/>
        <dbReference type="ChEBI" id="CHEBI:15377"/>
        <dbReference type="ChEBI" id="CHEBI:15378"/>
        <dbReference type="ChEBI" id="CHEBI:30616"/>
        <dbReference type="ChEBI" id="CHEBI:43474"/>
        <dbReference type="ChEBI" id="CHEBI:456216"/>
        <dbReference type="EC" id="5.6.2.4"/>
    </reaction>
</comment>
<evidence type="ECO:0000256" key="8">
    <source>
        <dbReference type="ARBA" id="ARBA00034617"/>
    </source>
</evidence>
<dbReference type="GO" id="GO:0005829">
    <property type="term" value="C:cytosol"/>
    <property type="evidence" value="ECO:0007669"/>
    <property type="project" value="TreeGrafter"/>
</dbReference>
<dbReference type="RefSeq" id="WP_145259308.1">
    <property type="nucleotide sequence ID" value="NZ_CP036279.1"/>
</dbReference>
<evidence type="ECO:0000256" key="2">
    <source>
        <dbReference type="ARBA" id="ARBA00022741"/>
    </source>
</evidence>
<keyword evidence="6" id="KW-0238">DNA-binding</keyword>
<proteinExistence type="inferred from homology"/>
<evidence type="ECO:0000256" key="11">
    <source>
        <dbReference type="ARBA" id="ARBA00048988"/>
    </source>
</evidence>
<evidence type="ECO:0000256" key="6">
    <source>
        <dbReference type="ARBA" id="ARBA00023125"/>
    </source>
</evidence>
<evidence type="ECO:0000256" key="9">
    <source>
        <dbReference type="ARBA" id="ARBA00034808"/>
    </source>
</evidence>
<evidence type="ECO:0000256" key="7">
    <source>
        <dbReference type="ARBA" id="ARBA00023235"/>
    </source>
</evidence>
<evidence type="ECO:0000256" key="13">
    <source>
        <dbReference type="SAM" id="MobiDB-lite"/>
    </source>
</evidence>
<gene>
    <name evidence="16" type="primary">pcrA_1</name>
    <name evidence="16" type="ORF">Pan216_33680</name>
</gene>
<evidence type="ECO:0000256" key="12">
    <source>
        <dbReference type="PROSITE-ProRule" id="PRU00560"/>
    </source>
</evidence>
<keyword evidence="4 12" id="KW-0347">Helicase</keyword>
<comment type="catalytic activity">
    <reaction evidence="8">
        <text>Couples ATP hydrolysis with the unwinding of duplex DNA by translocating in the 3'-5' direction.</text>
        <dbReference type="EC" id="5.6.2.4"/>
    </reaction>
</comment>
<dbReference type="InterPro" id="IPR000212">
    <property type="entry name" value="DNA_helicase_UvrD/REP"/>
</dbReference>
<feature type="region of interest" description="Disordered" evidence="13">
    <location>
        <begin position="650"/>
        <end position="669"/>
    </location>
</feature>
<name>A0A518B698_9BACT</name>
<dbReference type="Pfam" id="PF00580">
    <property type="entry name" value="UvrD-helicase"/>
    <property type="match status" value="1"/>
</dbReference>
<dbReference type="PROSITE" id="PS51217">
    <property type="entry name" value="UVRD_HELICASE_CTER"/>
    <property type="match status" value="1"/>
</dbReference>
<reference evidence="16 17" key="1">
    <citation type="submission" date="2019-02" db="EMBL/GenBank/DDBJ databases">
        <title>Deep-cultivation of Planctomycetes and their phenomic and genomic characterization uncovers novel biology.</title>
        <authorList>
            <person name="Wiegand S."/>
            <person name="Jogler M."/>
            <person name="Boedeker C."/>
            <person name="Pinto D."/>
            <person name="Vollmers J."/>
            <person name="Rivas-Marin E."/>
            <person name="Kohn T."/>
            <person name="Peeters S.H."/>
            <person name="Heuer A."/>
            <person name="Rast P."/>
            <person name="Oberbeckmann S."/>
            <person name="Bunk B."/>
            <person name="Jeske O."/>
            <person name="Meyerdierks A."/>
            <person name="Storesund J.E."/>
            <person name="Kallscheuer N."/>
            <person name="Luecker S."/>
            <person name="Lage O.M."/>
            <person name="Pohl T."/>
            <person name="Merkel B.J."/>
            <person name="Hornburger P."/>
            <person name="Mueller R.-W."/>
            <person name="Bruemmer F."/>
            <person name="Labrenz M."/>
            <person name="Spormann A.M."/>
            <person name="Op den Camp H."/>
            <person name="Overmann J."/>
            <person name="Amann R."/>
            <person name="Jetten M.S.M."/>
            <person name="Mascher T."/>
            <person name="Medema M.H."/>
            <person name="Devos D.P."/>
            <person name="Kaster A.-K."/>
            <person name="Ovreas L."/>
            <person name="Rohde M."/>
            <person name="Galperin M.Y."/>
            <person name="Jogler C."/>
        </authorList>
    </citation>
    <scope>NUCLEOTIDE SEQUENCE [LARGE SCALE GENOMIC DNA]</scope>
    <source>
        <strain evidence="16 17">Pan216</strain>
    </source>
</reference>
<comment type="similarity">
    <text evidence="1">Belongs to the helicase family. UvrD subfamily.</text>
</comment>
<dbReference type="GO" id="GO:0003677">
    <property type="term" value="F:DNA binding"/>
    <property type="evidence" value="ECO:0007669"/>
    <property type="project" value="UniProtKB-KW"/>
</dbReference>
<evidence type="ECO:0000256" key="4">
    <source>
        <dbReference type="ARBA" id="ARBA00022806"/>
    </source>
</evidence>
<dbReference type="Gene3D" id="1.10.10.160">
    <property type="match status" value="1"/>
</dbReference>
<dbReference type="EMBL" id="CP036279">
    <property type="protein sequence ID" value="QDU62501.1"/>
    <property type="molecule type" value="Genomic_DNA"/>
</dbReference>
<accession>A0A518B698</accession>
<keyword evidence="2 12" id="KW-0547">Nucleotide-binding</keyword>
<dbReference type="InterPro" id="IPR027417">
    <property type="entry name" value="P-loop_NTPase"/>
</dbReference>
<evidence type="ECO:0000256" key="3">
    <source>
        <dbReference type="ARBA" id="ARBA00022801"/>
    </source>
</evidence>
<dbReference type="FunFam" id="1.10.10.160:FF:000001">
    <property type="entry name" value="ATP-dependent DNA helicase"/>
    <property type="match status" value="1"/>
</dbReference>
<protein>
    <recommendedName>
        <fullName evidence="9">DNA 3'-5' helicase</fullName>
        <ecNumber evidence="9">5.6.2.4</ecNumber>
    </recommendedName>
    <alternativeName>
        <fullName evidence="10">DNA 3'-5' helicase II</fullName>
    </alternativeName>
</protein>